<protein>
    <submittedName>
        <fullName evidence="2">Uncharacterized protein</fullName>
    </submittedName>
</protein>
<evidence type="ECO:0000256" key="1">
    <source>
        <dbReference type="SAM" id="Phobius"/>
    </source>
</evidence>
<reference evidence="2" key="1">
    <citation type="submission" date="2020-10" db="EMBL/GenBank/DDBJ databases">
        <authorList>
            <person name="Gilroy R."/>
        </authorList>
    </citation>
    <scope>NUCLEOTIDE SEQUENCE</scope>
    <source>
        <strain evidence="2">35461</strain>
    </source>
</reference>
<dbReference type="Proteomes" id="UP000886845">
    <property type="component" value="Unassembled WGS sequence"/>
</dbReference>
<comment type="caution">
    <text evidence="2">The sequence shown here is derived from an EMBL/GenBank/DDBJ whole genome shotgun (WGS) entry which is preliminary data.</text>
</comment>
<organism evidence="2 3">
    <name type="scientific">Candidatus Spyradenecus faecavium</name>
    <dbReference type="NCBI Taxonomy" id="2840947"/>
    <lineage>
        <taxon>Bacteria</taxon>
        <taxon>Pseudomonadati</taxon>
        <taxon>Lentisphaerota</taxon>
        <taxon>Lentisphaeria</taxon>
        <taxon>Lentisphaerales</taxon>
        <taxon>Lentisphaeraceae</taxon>
        <taxon>Lentisphaeraceae incertae sedis</taxon>
        <taxon>Candidatus Spyradenecus</taxon>
    </lineage>
</organism>
<sequence>MIDPVLQARVERKLDLNERLVWAGKPVPWAFSKKTLGAMLFGIPWSFITAIVMSGFIYGLFFTEDGRGEPLALKIGICIFFVPFVTIGVGMLGAPLWARLRTPHWVYAVTDKRALLIGLFHTRDWRASELRFVDRADHRNGRSDLFFAHDGGNGNGTRCPTGFHNLPTAEASAAESALRTLMKGRNNA</sequence>
<keyword evidence="1" id="KW-1133">Transmembrane helix</keyword>
<evidence type="ECO:0000313" key="2">
    <source>
        <dbReference type="EMBL" id="HIV09685.1"/>
    </source>
</evidence>
<feature type="transmembrane region" description="Helical" evidence="1">
    <location>
        <begin position="73"/>
        <end position="98"/>
    </location>
</feature>
<keyword evidence="1" id="KW-0472">Membrane</keyword>
<dbReference type="EMBL" id="DVOR01000202">
    <property type="protein sequence ID" value="HIV09685.1"/>
    <property type="molecule type" value="Genomic_DNA"/>
</dbReference>
<dbReference type="AlphaFoldDB" id="A0A9D1T2Q9"/>
<name>A0A9D1T2Q9_9BACT</name>
<accession>A0A9D1T2Q9</accession>
<keyword evidence="1" id="KW-0812">Transmembrane</keyword>
<reference evidence="2" key="2">
    <citation type="journal article" date="2021" name="PeerJ">
        <title>Extensive microbial diversity within the chicken gut microbiome revealed by metagenomics and culture.</title>
        <authorList>
            <person name="Gilroy R."/>
            <person name="Ravi A."/>
            <person name="Getino M."/>
            <person name="Pursley I."/>
            <person name="Horton D.L."/>
            <person name="Alikhan N.F."/>
            <person name="Baker D."/>
            <person name="Gharbi K."/>
            <person name="Hall N."/>
            <person name="Watson M."/>
            <person name="Adriaenssens E.M."/>
            <person name="Foster-Nyarko E."/>
            <person name="Jarju S."/>
            <person name="Secka A."/>
            <person name="Antonio M."/>
            <person name="Oren A."/>
            <person name="Chaudhuri R.R."/>
            <person name="La Ragione R."/>
            <person name="Hildebrand F."/>
            <person name="Pallen M.J."/>
        </authorList>
    </citation>
    <scope>NUCLEOTIDE SEQUENCE</scope>
    <source>
        <strain evidence="2">35461</strain>
    </source>
</reference>
<proteinExistence type="predicted"/>
<gene>
    <name evidence="2" type="ORF">IAC79_06200</name>
</gene>
<evidence type="ECO:0000313" key="3">
    <source>
        <dbReference type="Proteomes" id="UP000886845"/>
    </source>
</evidence>
<feature type="transmembrane region" description="Helical" evidence="1">
    <location>
        <begin position="38"/>
        <end position="61"/>
    </location>
</feature>